<accession>A0A9D4ZBT2</accession>
<keyword evidence="10" id="KW-1185">Reference proteome</keyword>
<dbReference type="Gene3D" id="2.40.160.10">
    <property type="entry name" value="Porin"/>
    <property type="match status" value="1"/>
</dbReference>
<keyword evidence="7" id="KW-0626">Porin</keyword>
<dbReference type="PANTHER" id="PTHR11743:SF70">
    <property type="entry name" value="GH26960P-RELATED"/>
    <property type="match status" value="1"/>
</dbReference>
<keyword evidence="4" id="KW-1134">Transmembrane beta strand</keyword>
<evidence type="ECO:0000313" key="10">
    <source>
        <dbReference type="Proteomes" id="UP000886520"/>
    </source>
</evidence>
<evidence type="ECO:0000256" key="3">
    <source>
        <dbReference type="ARBA" id="ARBA00022448"/>
    </source>
</evidence>
<dbReference type="GO" id="GO:0005741">
    <property type="term" value="C:mitochondrial outer membrane"/>
    <property type="evidence" value="ECO:0007669"/>
    <property type="project" value="InterPro"/>
</dbReference>
<keyword evidence="3" id="KW-0813">Transport</keyword>
<dbReference type="AlphaFoldDB" id="A0A9D4ZBT2"/>
<dbReference type="InterPro" id="IPR001925">
    <property type="entry name" value="Porin_Euk"/>
</dbReference>
<keyword evidence="5" id="KW-0812">Transmembrane</keyword>
<dbReference type="PANTHER" id="PTHR11743">
    <property type="entry name" value="VOLTAGE-DEPENDENT ANION-SELECTIVE CHANNEL"/>
    <property type="match status" value="1"/>
</dbReference>
<evidence type="ECO:0000256" key="2">
    <source>
        <dbReference type="ARBA" id="ARBA00009624"/>
    </source>
</evidence>
<dbReference type="OrthoDB" id="7827681at2759"/>
<evidence type="ECO:0000256" key="5">
    <source>
        <dbReference type="ARBA" id="ARBA00022692"/>
    </source>
</evidence>
<dbReference type="Pfam" id="PF01459">
    <property type="entry name" value="Porin_3"/>
    <property type="match status" value="1"/>
</dbReference>
<gene>
    <name evidence="9" type="ORF">GOP47_0015595</name>
</gene>
<comment type="similarity">
    <text evidence="2">Belongs to the eukaryotic mitochondrial porin (TC 1.B.8.1) family.</text>
</comment>
<dbReference type="SUPFAM" id="SSF56935">
    <property type="entry name" value="Porins"/>
    <property type="match status" value="1"/>
</dbReference>
<dbReference type="Proteomes" id="UP000886520">
    <property type="component" value="Chromosome 15"/>
</dbReference>
<dbReference type="CDD" id="cd07306">
    <property type="entry name" value="Porin3_VDAC"/>
    <property type="match status" value="1"/>
</dbReference>
<organism evidence="9 10">
    <name type="scientific">Adiantum capillus-veneris</name>
    <name type="common">Maidenhair fern</name>
    <dbReference type="NCBI Taxonomy" id="13818"/>
    <lineage>
        <taxon>Eukaryota</taxon>
        <taxon>Viridiplantae</taxon>
        <taxon>Streptophyta</taxon>
        <taxon>Embryophyta</taxon>
        <taxon>Tracheophyta</taxon>
        <taxon>Polypodiopsida</taxon>
        <taxon>Polypodiidae</taxon>
        <taxon>Polypodiales</taxon>
        <taxon>Pteridineae</taxon>
        <taxon>Pteridaceae</taxon>
        <taxon>Vittarioideae</taxon>
        <taxon>Adiantum</taxon>
    </lineage>
</organism>
<evidence type="ECO:0000313" key="9">
    <source>
        <dbReference type="EMBL" id="KAI5069294.1"/>
    </source>
</evidence>
<keyword evidence="8" id="KW-0472">Membrane</keyword>
<reference evidence="9" key="1">
    <citation type="submission" date="2021-01" db="EMBL/GenBank/DDBJ databases">
        <title>Adiantum capillus-veneris genome.</title>
        <authorList>
            <person name="Fang Y."/>
            <person name="Liao Q."/>
        </authorList>
    </citation>
    <scope>NUCLEOTIDE SEQUENCE</scope>
    <source>
        <strain evidence="9">H3</strain>
        <tissue evidence="9">Leaf</tissue>
    </source>
</reference>
<evidence type="ECO:0000256" key="8">
    <source>
        <dbReference type="ARBA" id="ARBA00023136"/>
    </source>
</evidence>
<sequence length="276" mass="29596">MAKGPGLFSDLGKKARDLLNKDYNYDHKLTFTTNTSAGVTFTTGGTLKGEAMLGELTAKFQKENWTADVKFNSNSNVFTTITWDEPTPGLKAILNLSYPDQKSGKAELQYKHEYAGVSSNVGLTPSPLTEFSAVVGNNEIAVGGEVGFDTAAGNVTKYNAGLSYTKPDFTAAFFLADKADTLKFSYLHTLSPLTNTTVGAEIAHSISKDENTFTVGGLYTLDPLTVVKGRLSQNGKIAALIQHEWKPKSLVTLSGEVDSRALDKNAKVGLALSLKP</sequence>
<evidence type="ECO:0000256" key="6">
    <source>
        <dbReference type="ARBA" id="ARBA00023065"/>
    </source>
</evidence>
<proteinExistence type="inferred from homology"/>
<dbReference type="GO" id="GO:0008308">
    <property type="term" value="F:voltage-gated monoatomic anion channel activity"/>
    <property type="evidence" value="ECO:0007669"/>
    <property type="project" value="InterPro"/>
</dbReference>
<dbReference type="InterPro" id="IPR023614">
    <property type="entry name" value="Porin_dom_sf"/>
</dbReference>
<evidence type="ECO:0000256" key="1">
    <source>
        <dbReference type="ARBA" id="ARBA00004370"/>
    </source>
</evidence>
<keyword evidence="6" id="KW-0406">Ion transport</keyword>
<protein>
    <submittedName>
        <fullName evidence="9">Uncharacterized protein</fullName>
    </submittedName>
</protein>
<evidence type="ECO:0000256" key="4">
    <source>
        <dbReference type="ARBA" id="ARBA00022452"/>
    </source>
</evidence>
<dbReference type="GO" id="GO:0046930">
    <property type="term" value="C:pore complex"/>
    <property type="evidence" value="ECO:0007669"/>
    <property type="project" value="UniProtKB-KW"/>
</dbReference>
<dbReference type="EMBL" id="JABFUD020000015">
    <property type="protein sequence ID" value="KAI5069294.1"/>
    <property type="molecule type" value="Genomic_DNA"/>
</dbReference>
<name>A0A9D4ZBT2_ADICA</name>
<comment type="caution">
    <text evidence="9">The sequence shown here is derived from an EMBL/GenBank/DDBJ whole genome shotgun (WGS) entry which is preliminary data.</text>
</comment>
<dbReference type="InterPro" id="IPR027246">
    <property type="entry name" value="Porin_Euk/Tom40"/>
</dbReference>
<dbReference type="GO" id="GO:0015288">
    <property type="term" value="F:porin activity"/>
    <property type="evidence" value="ECO:0007669"/>
    <property type="project" value="UniProtKB-KW"/>
</dbReference>
<evidence type="ECO:0000256" key="7">
    <source>
        <dbReference type="ARBA" id="ARBA00023114"/>
    </source>
</evidence>
<dbReference type="FunFam" id="2.40.160.10:FF:000003">
    <property type="entry name" value="Outer mitochondrial membrane protein porin"/>
    <property type="match status" value="1"/>
</dbReference>
<comment type="subcellular location">
    <subcellularLocation>
        <location evidence="1">Membrane</location>
    </subcellularLocation>
</comment>